<reference evidence="1 2" key="1">
    <citation type="submission" date="2017-06" db="EMBL/GenBank/DDBJ databases">
        <title>Complete genome of Helicobacter apodemus.</title>
        <authorList>
            <person name="Cho S."/>
        </authorList>
    </citation>
    <scope>NUCLEOTIDE SEQUENCE [LARGE SCALE GENOMIC DNA]</scope>
    <source>
        <strain evidence="2">SNUVETPUB-15-01</strain>
    </source>
</reference>
<proteinExistence type="predicted"/>
<organism evidence="1 2">
    <name type="scientific">Helicobacter apodemus</name>
    <dbReference type="NCBI Taxonomy" id="135569"/>
    <lineage>
        <taxon>Bacteria</taxon>
        <taxon>Pseudomonadati</taxon>
        <taxon>Campylobacterota</taxon>
        <taxon>Epsilonproteobacteria</taxon>
        <taxon>Campylobacterales</taxon>
        <taxon>Helicobacteraceae</taxon>
        <taxon>Helicobacter</taxon>
    </lineage>
</organism>
<dbReference type="Pfam" id="PF19991">
    <property type="entry name" value="HMA_2"/>
    <property type="match status" value="1"/>
</dbReference>
<name>A0A2U8FD30_9HELI</name>
<evidence type="ECO:0000313" key="1">
    <source>
        <dbReference type="EMBL" id="AWI34063.1"/>
    </source>
</evidence>
<evidence type="ECO:0000313" key="2">
    <source>
        <dbReference type="Proteomes" id="UP000244890"/>
    </source>
</evidence>
<gene>
    <name evidence="1" type="ORF">CDV25_04215</name>
</gene>
<dbReference type="EMBL" id="CP021886">
    <property type="protein sequence ID" value="AWI34063.1"/>
    <property type="molecule type" value="Genomic_DNA"/>
</dbReference>
<dbReference type="AlphaFoldDB" id="A0A2U8FD30"/>
<sequence>MSPNQPQNLRSLKNYQITPKDLEILATYFSIIHHSKGRIRLRASSKLKNAVEENSVDAQSLLECLKKIPAIKAIKFNKIVGSLTIEYDFNLLQPSFWEFSLKGERLEEISQTINTMLKDL</sequence>
<dbReference type="OrthoDB" id="5357650at2"/>
<accession>A0A2U8FD30</accession>
<dbReference type="KEGG" id="had:CDV25_04215"/>
<dbReference type="RefSeq" id="WP_108910909.1">
    <property type="nucleotide sequence ID" value="NZ_CP021886.1"/>
</dbReference>
<protein>
    <submittedName>
        <fullName evidence="1">Uncharacterized protein</fullName>
    </submittedName>
</protein>
<dbReference type="Proteomes" id="UP000244890">
    <property type="component" value="Chromosome"/>
</dbReference>